<dbReference type="InterPro" id="IPR002173">
    <property type="entry name" value="Carboh/pur_kinase_PfkB_CS"/>
</dbReference>
<dbReference type="InterPro" id="IPR050306">
    <property type="entry name" value="PfkB_Carbo_kinase"/>
</dbReference>
<protein>
    <submittedName>
        <fullName evidence="7">Sugar kinase</fullName>
    </submittedName>
</protein>
<dbReference type="Gene3D" id="3.40.1190.20">
    <property type="match status" value="1"/>
</dbReference>
<evidence type="ECO:0000256" key="5">
    <source>
        <dbReference type="ARBA" id="ARBA00022840"/>
    </source>
</evidence>
<reference evidence="7 8" key="1">
    <citation type="submission" date="2024-09" db="EMBL/GenBank/DDBJ databases">
        <authorList>
            <person name="Lee S.D."/>
        </authorList>
    </citation>
    <scope>NUCLEOTIDE SEQUENCE [LARGE SCALE GENOMIC DNA]</scope>
    <source>
        <strain evidence="7 8">N1-5</strain>
    </source>
</reference>
<keyword evidence="3" id="KW-0547">Nucleotide-binding</keyword>
<dbReference type="GO" id="GO:0016301">
    <property type="term" value="F:kinase activity"/>
    <property type="evidence" value="ECO:0007669"/>
    <property type="project" value="UniProtKB-KW"/>
</dbReference>
<proteinExistence type="inferred from homology"/>
<comment type="similarity">
    <text evidence="1">Belongs to the carbohydrate kinase PfkB family.</text>
</comment>
<comment type="caution">
    <text evidence="7">The sequence shown here is derived from an EMBL/GenBank/DDBJ whole genome shotgun (WGS) entry which is preliminary data.</text>
</comment>
<keyword evidence="2" id="KW-0808">Transferase</keyword>
<evidence type="ECO:0000256" key="2">
    <source>
        <dbReference type="ARBA" id="ARBA00022679"/>
    </source>
</evidence>
<keyword evidence="4 7" id="KW-0418">Kinase</keyword>
<dbReference type="PROSITE" id="PS00584">
    <property type="entry name" value="PFKB_KINASES_2"/>
    <property type="match status" value="1"/>
</dbReference>
<evidence type="ECO:0000256" key="4">
    <source>
        <dbReference type="ARBA" id="ARBA00022777"/>
    </source>
</evidence>
<evidence type="ECO:0000259" key="6">
    <source>
        <dbReference type="Pfam" id="PF00294"/>
    </source>
</evidence>
<dbReference type="Pfam" id="PF00294">
    <property type="entry name" value="PfkB"/>
    <property type="match status" value="1"/>
</dbReference>
<keyword evidence="5" id="KW-0067">ATP-binding</keyword>
<dbReference type="SUPFAM" id="SSF53613">
    <property type="entry name" value="Ribokinase-like"/>
    <property type="match status" value="1"/>
</dbReference>
<organism evidence="7 8">
    <name type="scientific">Streptacidiphilus cavernicola</name>
    <dbReference type="NCBI Taxonomy" id="3342716"/>
    <lineage>
        <taxon>Bacteria</taxon>
        <taxon>Bacillati</taxon>
        <taxon>Actinomycetota</taxon>
        <taxon>Actinomycetes</taxon>
        <taxon>Kitasatosporales</taxon>
        <taxon>Streptomycetaceae</taxon>
        <taxon>Streptacidiphilus</taxon>
    </lineage>
</organism>
<evidence type="ECO:0000313" key="7">
    <source>
        <dbReference type="EMBL" id="MFC1400731.1"/>
    </source>
</evidence>
<dbReference type="PANTHER" id="PTHR43085">
    <property type="entry name" value="HEXOKINASE FAMILY MEMBER"/>
    <property type="match status" value="1"/>
</dbReference>
<sequence length="322" mass="32853">MPGLVTLGETMAVLGSPRPGPLRHAPHLELSIGGAESNVAIGVRRLGHPAAWIGRVGADEFGALVLERLRAEQVEVSGALVDPDAPTGLLVKEQRTPDVTRVQYYRTGSAGSRLCPADVDAAVGVITGAGVLHITGITPLLSPSAAGAVARAVELAVAAEVPVSLDVNHRAALGGAELLRERLAPLLPHLSHLFGGEEELLLLADATDEPSAVARLGGPGGSGGPELVVKRGARGASVYPADGNPELHRAAVPVRALDPVGAGDAFVAGYLTALLDGAPVAERLRLACLTGAFAVTVPNDWSGQPTRDELGLLDAEAGTTLR</sequence>
<dbReference type="InterPro" id="IPR029056">
    <property type="entry name" value="Ribokinase-like"/>
</dbReference>
<dbReference type="InterPro" id="IPR011611">
    <property type="entry name" value="PfkB_dom"/>
</dbReference>
<dbReference type="Proteomes" id="UP001592528">
    <property type="component" value="Unassembled WGS sequence"/>
</dbReference>
<evidence type="ECO:0000256" key="1">
    <source>
        <dbReference type="ARBA" id="ARBA00010688"/>
    </source>
</evidence>
<evidence type="ECO:0000256" key="3">
    <source>
        <dbReference type="ARBA" id="ARBA00022741"/>
    </source>
</evidence>
<name>A0ABV6UH06_9ACTN</name>
<accession>A0ABV6UH06</accession>
<keyword evidence="8" id="KW-1185">Reference proteome</keyword>
<dbReference type="CDD" id="cd01166">
    <property type="entry name" value="KdgK"/>
    <property type="match status" value="1"/>
</dbReference>
<dbReference type="RefSeq" id="WP_030253697.1">
    <property type="nucleotide sequence ID" value="NZ_JBHEZZ010000002.1"/>
</dbReference>
<dbReference type="PANTHER" id="PTHR43085:SF1">
    <property type="entry name" value="PSEUDOURIDINE KINASE-RELATED"/>
    <property type="match status" value="1"/>
</dbReference>
<gene>
    <name evidence="7" type="ORF">ACEZDJ_05475</name>
</gene>
<evidence type="ECO:0000313" key="8">
    <source>
        <dbReference type="Proteomes" id="UP001592528"/>
    </source>
</evidence>
<feature type="domain" description="Carbohydrate kinase PfkB" evidence="6">
    <location>
        <begin position="3"/>
        <end position="306"/>
    </location>
</feature>
<dbReference type="EMBL" id="JBHEZZ010000002">
    <property type="protein sequence ID" value="MFC1400731.1"/>
    <property type="molecule type" value="Genomic_DNA"/>
</dbReference>